<dbReference type="InterPro" id="IPR029044">
    <property type="entry name" value="Nucleotide-diphossugar_trans"/>
</dbReference>
<gene>
    <name evidence="2" type="ORF">AXX12_08205</name>
</gene>
<sequence>MSSNTLVSVIIPAYNAAQTIKRAICSVLNQSYRCIEIIVVDDGSSDDTSERVKSFGEQVHYIAQQNRGVSAARNRGVQAAKGEWIAFLDADDEWHPRKLEIQIQYLDAVPNLILISNTDVIVRPGQHIAFADIKEKPIFYIWEHKMFLRRNKINTSSVLVKREVYQAVGGFDETLINGEDRDLWLKLLYDGKGICIQFPFTKYHHTGGSLSHDVVRRFHCDLTLIDRWDNRQPGSLDVNKKVTVREFCKIKYAVLFTMIFKLMRLGYVADARGFWQRLCDFHKKEHPFLPCIPWVLFVTLARVEKFRKRVKHGTS</sequence>
<dbReference type="STRING" id="1794912.AXX12_08205"/>
<keyword evidence="3" id="KW-1185">Reference proteome</keyword>
<comment type="caution">
    <text evidence="2">The sequence shown here is derived from an EMBL/GenBank/DDBJ whole genome shotgun (WGS) entry which is preliminary data.</text>
</comment>
<name>A0A154BR46_ANASB</name>
<protein>
    <recommendedName>
        <fullName evidence="1">Glycosyltransferase 2-like domain-containing protein</fullName>
    </recommendedName>
</protein>
<dbReference type="SUPFAM" id="SSF53448">
    <property type="entry name" value="Nucleotide-diphospho-sugar transferases"/>
    <property type="match status" value="1"/>
</dbReference>
<proteinExistence type="predicted"/>
<dbReference type="PANTHER" id="PTHR43685">
    <property type="entry name" value="GLYCOSYLTRANSFERASE"/>
    <property type="match status" value="1"/>
</dbReference>
<evidence type="ECO:0000313" key="2">
    <source>
        <dbReference type="EMBL" id="KYZ76406.1"/>
    </source>
</evidence>
<dbReference type="InterPro" id="IPR050834">
    <property type="entry name" value="Glycosyltransf_2"/>
</dbReference>
<evidence type="ECO:0000313" key="3">
    <source>
        <dbReference type="Proteomes" id="UP000076268"/>
    </source>
</evidence>
<feature type="domain" description="Glycosyltransferase 2-like" evidence="1">
    <location>
        <begin position="8"/>
        <end position="140"/>
    </location>
</feature>
<dbReference type="Pfam" id="PF00535">
    <property type="entry name" value="Glycos_transf_2"/>
    <property type="match status" value="1"/>
</dbReference>
<dbReference type="OrthoDB" id="396512at2"/>
<dbReference type="Proteomes" id="UP000076268">
    <property type="component" value="Unassembled WGS sequence"/>
</dbReference>
<dbReference type="RefSeq" id="WP_066241821.1">
    <property type="nucleotide sequence ID" value="NZ_LSGP01000017.1"/>
</dbReference>
<dbReference type="AlphaFoldDB" id="A0A154BR46"/>
<dbReference type="Gene3D" id="3.90.550.10">
    <property type="entry name" value="Spore Coat Polysaccharide Biosynthesis Protein SpsA, Chain A"/>
    <property type="match status" value="1"/>
</dbReference>
<reference evidence="2 3" key="1">
    <citation type="submission" date="2016-02" db="EMBL/GenBank/DDBJ databases">
        <title>Anaerosporomusa subterraneum gen. nov., sp. nov., a spore-forming obligate anaerobe isolated from saprolite.</title>
        <authorList>
            <person name="Choi J.K."/>
            <person name="Shah M."/>
            <person name="Yee N."/>
        </authorList>
    </citation>
    <scope>NUCLEOTIDE SEQUENCE [LARGE SCALE GENOMIC DNA]</scope>
    <source>
        <strain evidence="2 3">RU4</strain>
    </source>
</reference>
<dbReference type="InterPro" id="IPR001173">
    <property type="entry name" value="Glyco_trans_2-like"/>
</dbReference>
<organism evidence="2 3">
    <name type="scientific">Anaerosporomusa subterranea</name>
    <dbReference type="NCBI Taxonomy" id="1794912"/>
    <lineage>
        <taxon>Bacteria</taxon>
        <taxon>Bacillati</taxon>
        <taxon>Bacillota</taxon>
        <taxon>Negativicutes</taxon>
        <taxon>Acetonemataceae</taxon>
        <taxon>Anaerosporomusa</taxon>
    </lineage>
</organism>
<dbReference type="PANTHER" id="PTHR43685:SF2">
    <property type="entry name" value="GLYCOSYLTRANSFERASE 2-LIKE DOMAIN-CONTAINING PROTEIN"/>
    <property type="match status" value="1"/>
</dbReference>
<dbReference type="EMBL" id="LSGP01000017">
    <property type="protein sequence ID" value="KYZ76406.1"/>
    <property type="molecule type" value="Genomic_DNA"/>
</dbReference>
<accession>A0A154BR46</accession>
<evidence type="ECO:0000259" key="1">
    <source>
        <dbReference type="Pfam" id="PF00535"/>
    </source>
</evidence>